<dbReference type="PROSITE" id="PS00018">
    <property type="entry name" value="EF_HAND_1"/>
    <property type="match status" value="2"/>
</dbReference>
<dbReference type="CDD" id="cd00051">
    <property type="entry name" value="EFh"/>
    <property type="match status" value="1"/>
</dbReference>
<dbReference type="EMBL" id="CAJNNV010025129">
    <property type="protein sequence ID" value="CAE8612560.1"/>
    <property type="molecule type" value="Genomic_DNA"/>
</dbReference>
<feature type="domain" description="EF-hand" evidence="3">
    <location>
        <begin position="162"/>
        <end position="197"/>
    </location>
</feature>
<keyword evidence="1" id="KW-0106">Calcium</keyword>
<dbReference type="PROSITE" id="PS50222">
    <property type="entry name" value="EF_HAND_2"/>
    <property type="match status" value="2"/>
</dbReference>
<dbReference type="InterPro" id="IPR018247">
    <property type="entry name" value="EF_Hand_1_Ca_BS"/>
</dbReference>
<accession>A0A813FDL2</accession>
<reference evidence="4" key="1">
    <citation type="submission" date="2021-02" db="EMBL/GenBank/DDBJ databases">
        <authorList>
            <person name="Dougan E. K."/>
            <person name="Rhodes N."/>
            <person name="Thang M."/>
            <person name="Chan C."/>
        </authorList>
    </citation>
    <scope>NUCLEOTIDE SEQUENCE</scope>
</reference>
<evidence type="ECO:0000313" key="5">
    <source>
        <dbReference type="Proteomes" id="UP000654075"/>
    </source>
</evidence>
<comment type="caution">
    <text evidence="4">The sequence shown here is derived from an EMBL/GenBank/DDBJ whole genome shotgun (WGS) entry which is preliminary data.</text>
</comment>
<gene>
    <name evidence="4" type="ORF">PGLA1383_LOCUS30348</name>
</gene>
<evidence type="ECO:0000259" key="3">
    <source>
        <dbReference type="PROSITE" id="PS50222"/>
    </source>
</evidence>
<dbReference type="Gene3D" id="1.10.238.10">
    <property type="entry name" value="EF-hand"/>
    <property type="match status" value="1"/>
</dbReference>
<feature type="compositionally biased region" description="Polar residues" evidence="2">
    <location>
        <begin position="63"/>
        <end position="74"/>
    </location>
</feature>
<dbReference type="GO" id="GO:0005509">
    <property type="term" value="F:calcium ion binding"/>
    <property type="evidence" value="ECO:0007669"/>
    <property type="project" value="InterPro"/>
</dbReference>
<dbReference type="Proteomes" id="UP000654075">
    <property type="component" value="Unassembled WGS sequence"/>
</dbReference>
<dbReference type="Pfam" id="PF13202">
    <property type="entry name" value="EF-hand_5"/>
    <property type="match status" value="1"/>
</dbReference>
<dbReference type="OrthoDB" id="26525at2759"/>
<dbReference type="InterPro" id="IPR002048">
    <property type="entry name" value="EF_hand_dom"/>
</dbReference>
<proteinExistence type="predicted"/>
<evidence type="ECO:0000256" key="1">
    <source>
        <dbReference type="ARBA" id="ARBA00022837"/>
    </source>
</evidence>
<dbReference type="InterPro" id="IPR011992">
    <property type="entry name" value="EF-hand-dom_pair"/>
</dbReference>
<organism evidence="4 5">
    <name type="scientific">Polarella glacialis</name>
    <name type="common">Dinoflagellate</name>
    <dbReference type="NCBI Taxonomy" id="89957"/>
    <lineage>
        <taxon>Eukaryota</taxon>
        <taxon>Sar</taxon>
        <taxon>Alveolata</taxon>
        <taxon>Dinophyceae</taxon>
        <taxon>Suessiales</taxon>
        <taxon>Suessiaceae</taxon>
        <taxon>Polarella</taxon>
    </lineage>
</organism>
<sequence length="208" mass="22109">MSAACPVLLRGHRGPSSGLRRLALQAVSGLTVITVAVTAWAGTLAVVPGASVSSLPSVRPAGNSGSARSKQTSSGRRDFLSGRAAWDDAIPDLPEEYRQVGPLKFGPRPRPFGLLLMPILLSVYFAEEHRKTAFRRLDANGDQQLTQAELANSWPQTSSSGSDELTVDVAFQSLDADRDGFIGNKEWLFSLGGPPGLGALLEADPSRR</sequence>
<feature type="domain" description="EF-hand" evidence="3">
    <location>
        <begin position="125"/>
        <end position="160"/>
    </location>
</feature>
<dbReference type="SUPFAM" id="SSF47473">
    <property type="entry name" value="EF-hand"/>
    <property type="match status" value="1"/>
</dbReference>
<evidence type="ECO:0000256" key="2">
    <source>
        <dbReference type="SAM" id="MobiDB-lite"/>
    </source>
</evidence>
<dbReference type="AlphaFoldDB" id="A0A813FDL2"/>
<protein>
    <recommendedName>
        <fullName evidence="3">EF-hand domain-containing protein</fullName>
    </recommendedName>
</protein>
<keyword evidence="5" id="KW-1185">Reference proteome</keyword>
<name>A0A813FDL2_POLGL</name>
<feature type="region of interest" description="Disordered" evidence="2">
    <location>
        <begin position="53"/>
        <end position="78"/>
    </location>
</feature>
<evidence type="ECO:0000313" key="4">
    <source>
        <dbReference type="EMBL" id="CAE8612560.1"/>
    </source>
</evidence>